<dbReference type="EMBL" id="CP003199">
    <property type="protein sequence ID" value="AEW45339.2"/>
    <property type="molecule type" value="Genomic_DNA"/>
</dbReference>
<feature type="compositionally biased region" description="Low complexity" evidence="1">
    <location>
        <begin position="64"/>
        <end position="80"/>
    </location>
</feature>
<organism evidence="2 3">
    <name type="scientific">Mycoplasma haemocanis (strain Illinois)</name>
    <dbReference type="NCBI Taxonomy" id="1111676"/>
    <lineage>
        <taxon>Bacteria</taxon>
        <taxon>Bacillati</taxon>
        <taxon>Mycoplasmatota</taxon>
        <taxon>Mollicutes</taxon>
        <taxon>Mycoplasmataceae</taxon>
        <taxon>Mycoplasma</taxon>
    </lineage>
</organism>
<dbReference type="KEGG" id="mhe:MHC_02375"/>
<feature type="compositionally biased region" description="Polar residues" evidence="1">
    <location>
        <begin position="38"/>
        <end position="51"/>
    </location>
</feature>
<dbReference type="AlphaFoldDB" id="H6N6R7"/>
<protein>
    <submittedName>
        <fullName evidence="2">Uncharacterized protein</fullName>
    </submittedName>
</protein>
<feature type="region of interest" description="Disordered" evidence="1">
    <location>
        <begin position="38"/>
        <end position="86"/>
    </location>
</feature>
<dbReference type="HOGENOM" id="CLU_121892_0_0_14"/>
<gene>
    <name evidence="2" type="ordered locus">MHC_02375</name>
</gene>
<name>H6N6R7_MYCHN</name>
<evidence type="ECO:0000256" key="1">
    <source>
        <dbReference type="SAM" id="MobiDB-lite"/>
    </source>
</evidence>
<reference evidence="2 3" key="1">
    <citation type="journal article" date="2012" name="J. Bacteriol.">
        <title>Complete genome sequence of Mycoplasma haemocanis strain Illinois.</title>
        <authorList>
            <person name="do Nascimento N.C."/>
            <person name="Guimaraes A.M."/>
            <person name="Santos A.P."/>
            <person name="Sanmiguel P.J."/>
            <person name="Messick J.B."/>
        </authorList>
    </citation>
    <scope>NUCLEOTIDE SEQUENCE [LARGE SCALE GENOMIC DNA]</scope>
    <source>
        <strain evidence="2 3">Illinois</strain>
    </source>
</reference>
<evidence type="ECO:0000313" key="2">
    <source>
        <dbReference type="EMBL" id="AEW45339.2"/>
    </source>
</evidence>
<dbReference type="STRING" id="1111676.MHC_02375"/>
<dbReference type="OrthoDB" id="9841141at2"/>
<keyword evidence="3" id="KW-1185">Reference proteome</keyword>
<sequence length="182" mass="20236">MALPLLSKLLWGTVLIVGAGAGLSNSILSSMRIGKESYTSKTEIPSTNSKSQNKRSHFLKQSLESDSQNSASSKSNSEDSVTTTSPAPALIEKNGCVIHTLESSAGVTWKISEIGSLDKFLKDKTSSYVNRENIRTECDKSKGQDILLSNRSRAWYAPRQWDYFLEDQNHPQFRSYLNGRKK</sequence>
<proteinExistence type="predicted"/>
<evidence type="ECO:0000313" key="3">
    <source>
        <dbReference type="Proteomes" id="UP000009135"/>
    </source>
</evidence>
<dbReference type="Proteomes" id="UP000009135">
    <property type="component" value="Chromosome"/>
</dbReference>
<accession>H6N6R7</accession>